<keyword evidence="8 12" id="KW-0472">Membrane</keyword>
<dbReference type="PANTHER" id="PTHR14605:SF1">
    <property type="entry name" value="TRANSMEMBRANE PROTEIN 231"/>
    <property type="match status" value="1"/>
</dbReference>
<keyword evidence="6 12" id="KW-1133">Transmembrane helix</keyword>
<accession>A0ABR4MWL8</accession>
<protein>
    <recommendedName>
        <fullName evidence="3">Transmembrane protein 231</fullName>
    </recommendedName>
</protein>
<evidence type="ECO:0000256" key="7">
    <source>
        <dbReference type="ARBA" id="ARBA00023069"/>
    </source>
</evidence>
<keyword evidence="4" id="KW-1003">Cell membrane</keyword>
<dbReference type="EMBL" id="JADGIZ020000094">
    <property type="protein sequence ID" value="KAL2911650.1"/>
    <property type="molecule type" value="Genomic_DNA"/>
</dbReference>
<keyword evidence="9" id="KW-0325">Glycoprotein</keyword>
<dbReference type="InterPro" id="IPR019306">
    <property type="entry name" value="TMEM231"/>
</dbReference>
<evidence type="ECO:0000256" key="4">
    <source>
        <dbReference type="ARBA" id="ARBA00022475"/>
    </source>
</evidence>
<evidence type="ECO:0000313" key="14">
    <source>
        <dbReference type="Proteomes" id="UP001527925"/>
    </source>
</evidence>
<feature type="transmembrane region" description="Helical" evidence="12">
    <location>
        <begin position="26"/>
        <end position="46"/>
    </location>
</feature>
<evidence type="ECO:0000256" key="6">
    <source>
        <dbReference type="ARBA" id="ARBA00022989"/>
    </source>
</evidence>
<evidence type="ECO:0000256" key="11">
    <source>
        <dbReference type="ARBA" id="ARBA00024803"/>
    </source>
</evidence>
<evidence type="ECO:0000256" key="8">
    <source>
        <dbReference type="ARBA" id="ARBA00023136"/>
    </source>
</evidence>
<comment type="function">
    <text evidence="11">Transmembrane component of the tectonic-like complex, a complex localized at the transition zone of primary cilia and acting as a barrier that prevents diffusion of transmembrane proteins between the cilia and plasma membranes. Required for ciliogenesis and sonic hedgehog/SHH signaling.</text>
</comment>
<proteinExistence type="inferred from homology"/>
<evidence type="ECO:0000256" key="9">
    <source>
        <dbReference type="ARBA" id="ARBA00023180"/>
    </source>
</evidence>
<dbReference type="PANTHER" id="PTHR14605">
    <property type="entry name" value="CHST5 PROTEIN"/>
    <property type="match status" value="1"/>
</dbReference>
<evidence type="ECO:0000256" key="3">
    <source>
        <dbReference type="ARBA" id="ARBA00015087"/>
    </source>
</evidence>
<comment type="subcellular location">
    <subcellularLocation>
        <location evidence="1">Cell projection</location>
        <location evidence="1">Cilium membrane</location>
        <topology evidence="1">Multi-pass membrane protein</topology>
    </subcellularLocation>
</comment>
<dbReference type="Pfam" id="PF10149">
    <property type="entry name" value="TM231"/>
    <property type="match status" value="1"/>
</dbReference>
<reference evidence="13 14" key="1">
    <citation type="submission" date="2023-09" db="EMBL/GenBank/DDBJ databases">
        <title>Pangenome analysis of Batrachochytrium dendrobatidis and related Chytrids.</title>
        <authorList>
            <person name="Yacoub M.N."/>
            <person name="Stajich J.E."/>
            <person name="James T.Y."/>
        </authorList>
    </citation>
    <scope>NUCLEOTIDE SEQUENCE [LARGE SCALE GENOMIC DNA]</scope>
    <source>
        <strain evidence="13 14">JEL0888</strain>
    </source>
</reference>
<keyword evidence="5 12" id="KW-0812">Transmembrane</keyword>
<evidence type="ECO:0000256" key="2">
    <source>
        <dbReference type="ARBA" id="ARBA00009082"/>
    </source>
</evidence>
<organism evidence="13 14">
    <name type="scientific">Polyrhizophydium stewartii</name>
    <dbReference type="NCBI Taxonomy" id="2732419"/>
    <lineage>
        <taxon>Eukaryota</taxon>
        <taxon>Fungi</taxon>
        <taxon>Fungi incertae sedis</taxon>
        <taxon>Chytridiomycota</taxon>
        <taxon>Chytridiomycota incertae sedis</taxon>
        <taxon>Chytridiomycetes</taxon>
        <taxon>Rhizophydiales</taxon>
        <taxon>Rhizophydiales incertae sedis</taxon>
        <taxon>Polyrhizophydium</taxon>
    </lineage>
</organism>
<name>A0ABR4MWL8_9FUNG</name>
<evidence type="ECO:0000256" key="1">
    <source>
        <dbReference type="ARBA" id="ARBA00004272"/>
    </source>
</evidence>
<evidence type="ECO:0000313" key="13">
    <source>
        <dbReference type="EMBL" id="KAL2911650.1"/>
    </source>
</evidence>
<comment type="caution">
    <text evidence="13">The sequence shown here is derived from an EMBL/GenBank/DDBJ whole genome shotgun (WGS) entry which is preliminary data.</text>
</comment>
<keyword evidence="10" id="KW-0966">Cell projection</keyword>
<evidence type="ECO:0000256" key="12">
    <source>
        <dbReference type="SAM" id="Phobius"/>
    </source>
</evidence>
<keyword evidence="14" id="KW-1185">Reference proteome</keyword>
<keyword evidence="7" id="KW-0969">Cilium</keyword>
<sequence length="312" mass="34402">MLVTVFAAPAAVRRYAAPVCSLAVLLWLGVCVALLLLPLALSYAAGSFWLKENAFWEQPLVAYSQEMLLLVECVSASTGLLSTVMYSSDPTFNVLIDSFVRQPAARSWMIDANADGKTDVMHFNFSVPVLDDEIVQHVRLALGVQYQISDRIRLLTRSLILIDAASPLGGSSLSLDGDLNLVQRWPMLDRVTYVHDRPAINFTQAVGDDIMSLTWPRIVSDYLDNDGAPFVLTAKVRVPVDRIVYRPAVLEVLKHGWIQYSSCLALVAAVLLPIYGYSLRHQIVSTHVTLQSTGPVAAQASRERAGFKKPLF</sequence>
<feature type="transmembrane region" description="Helical" evidence="12">
    <location>
        <begin position="257"/>
        <end position="277"/>
    </location>
</feature>
<comment type="similarity">
    <text evidence="2">Belongs to the TMEM231 family.</text>
</comment>
<evidence type="ECO:0000256" key="5">
    <source>
        <dbReference type="ARBA" id="ARBA00022692"/>
    </source>
</evidence>
<evidence type="ECO:0000256" key="10">
    <source>
        <dbReference type="ARBA" id="ARBA00023273"/>
    </source>
</evidence>
<gene>
    <name evidence="13" type="ORF">HK105_208858</name>
</gene>
<dbReference type="Proteomes" id="UP001527925">
    <property type="component" value="Unassembled WGS sequence"/>
</dbReference>